<dbReference type="InterPro" id="IPR002401">
    <property type="entry name" value="Cyt_P450_E_grp-I"/>
</dbReference>
<sequence length="668" mass="74748">MKLGFSQLVVISSARIAKEVLKTHDFAFSGRPSYIGQRKLSYNGLDVAFSPYNNYWREMKKICTLHLFSPKKVQSFRPIREDEVSRMINRVTELASSSKLVNLSEIMSSLSSNISCIVGFGKRYDEKGYESKRFSKLLCEAQAMIGGSFLSDHFPIFGHWIDCIVTRKATRLEKIYNELDLFYQELIDEHLSSTRPKSMDGDIVDMLIVLKDQNLSSSSLNLTWDHIKAVLMDIFIAGTDTNAAALVWAMTALMKEGGSAMRKLQEGVATVELALANLLYAFDWELSYGMVKEDIDIDTLPGFQDSLDELPDCFTITDPYISGNPIVYASSGFLEMFGYSKYEVIGRNGRIFQGPKTNRRSVLEVREAIREERDIQISLLNYRKDGTPFWMLFHMCPVFDEKDGRVIHFLGVQVPILRRPKPSGAGLNLCQDGAGCRESVLRCYRREVHSMSVERALSLASGSGLDFTGVDVDGPCDASDLEKRKSTAVIDNILTVLVHDGESTGRPVHGKRRSQPGTGQLGASLNISLGRIKQSFVLTDANLPDMPIVFASDNFLKLTGFSRNELLGYNCRSFSGMDTDSSSQFRIKECIQNEQPCTLRMLNYRKDGTSFWLHISPVRNASGKVAYFVAVEGEDNNETKENQGLRQRGVVAAVKVAVRGLSMSVRTC</sequence>
<evidence type="ECO:0000259" key="9">
    <source>
        <dbReference type="PROSITE" id="PS50113"/>
    </source>
</evidence>
<evidence type="ECO:0000256" key="5">
    <source>
        <dbReference type="ARBA" id="ARBA00022991"/>
    </source>
</evidence>
<dbReference type="PROSITE" id="PS50113">
    <property type="entry name" value="PAC"/>
    <property type="match status" value="2"/>
</dbReference>
<comment type="caution">
    <text evidence="10">The sequence shown here is derived from an EMBL/GenBank/DDBJ whole genome shotgun (WGS) entry which is preliminary data.</text>
</comment>
<protein>
    <recommendedName>
        <fullName evidence="12">Cytochrome P450</fullName>
    </recommendedName>
</protein>
<feature type="domain" description="PAS" evidence="8">
    <location>
        <begin position="322"/>
        <end position="372"/>
    </location>
</feature>
<keyword evidence="11" id="KW-1185">Reference proteome</keyword>
<name>A0ABQ7WTT0_SOLTU</name>
<keyword evidence="3" id="KW-0285">Flavoprotein</keyword>
<evidence type="ECO:0000256" key="4">
    <source>
        <dbReference type="ARBA" id="ARBA00022643"/>
    </source>
</evidence>
<keyword evidence="5" id="KW-0157">Chromophore</keyword>
<dbReference type="Pfam" id="PF13426">
    <property type="entry name" value="PAS_9"/>
    <property type="match status" value="2"/>
</dbReference>
<keyword evidence="4" id="KW-0288">FMN</keyword>
<dbReference type="SUPFAM" id="SSF48264">
    <property type="entry name" value="Cytochrome P450"/>
    <property type="match status" value="1"/>
</dbReference>
<dbReference type="InterPro" id="IPR001610">
    <property type="entry name" value="PAC"/>
</dbReference>
<keyword evidence="2" id="KW-0716">Sensory transduction</keyword>
<dbReference type="PROSITE" id="PS50112">
    <property type="entry name" value="PAS"/>
    <property type="match status" value="2"/>
</dbReference>
<dbReference type="EMBL" id="JAIVGD010000001">
    <property type="protein sequence ID" value="KAH0784163.1"/>
    <property type="molecule type" value="Genomic_DNA"/>
</dbReference>
<evidence type="ECO:0000256" key="7">
    <source>
        <dbReference type="ARBA" id="ARBA00023170"/>
    </source>
</evidence>
<evidence type="ECO:0000259" key="8">
    <source>
        <dbReference type="PROSITE" id="PS50112"/>
    </source>
</evidence>
<evidence type="ECO:0000256" key="1">
    <source>
        <dbReference type="ARBA" id="ARBA00022543"/>
    </source>
</evidence>
<dbReference type="SUPFAM" id="SSF55785">
    <property type="entry name" value="PYP-like sensor domain (PAS domain)"/>
    <property type="match status" value="2"/>
</dbReference>
<evidence type="ECO:0000313" key="11">
    <source>
        <dbReference type="Proteomes" id="UP000826656"/>
    </source>
</evidence>
<feature type="domain" description="PAC" evidence="9">
    <location>
        <begin position="373"/>
        <end position="428"/>
    </location>
</feature>
<feature type="domain" description="PAC" evidence="9">
    <location>
        <begin position="595"/>
        <end position="647"/>
    </location>
</feature>
<dbReference type="InterPro" id="IPR035965">
    <property type="entry name" value="PAS-like_dom_sf"/>
</dbReference>
<dbReference type="Gene3D" id="3.30.450.20">
    <property type="entry name" value="PAS domain"/>
    <property type="match status" value="2"/>
</dbReference>
<dbReference type="PANTHER" id="PTHR47429">
    <property type="entry name" value="PROTEIN TWIN LOV 1"/>
    <property type="match status" value="1"/>
</dbReference>
<dbReference type="InterPro" id="IPR036396">
    <property type="entry name" value="Cyt_P450_sf"/>
</dbReference>
<keyword evidence="7" id="KW-0675">Receptor</keyword>
<evidence type="ECO:0000256" key="3">
    <source>
        <dbReference type="ARBA" id="ARBA00022630"/>
    </source>
</evidence>
<keyword evidence="1" id="KW-0600">Photoreceptor protein</keyword>
<dbReference type="Pfam" id="PF00067">
    <property type="entry name" value="p450"/>
    <property type="match status" value="1"/>
</dbReference>
<proteinExistence type="predicted"/>
<dbReference type="SMART" id="SM00086">
    <property type="entry name" value="PAC"/>
    <property type="match status" value="2"/>
</dbReference>
<gene>
    <name evidence="10" type="ORF">KY290_003761</name>
</gene>
<dbReference type="PRINTS" id="PR00463">
    <property type="entry name" value="EP450I"/>
</dbReference>
<keyword evidence="6" id="KW-0560">Oxidoreductase</keyword>
<dbReference type="InterPro" id="IPR000700">
    <property type="entry name" value="PAS-assoc_C"/>
</dbReference>
<organism evidence="10 11">
    <name type="scientific">Solanum tuberosum</name>
    <name type="common">Potato</name>
    <dbReference type="NCBI Taxonomy" id="4113"/>
    <lineage>
        <taxon>Eukaryota</taxon>
        <taxon>Viridiplantae</taxon>
        <taxon>Streptophyta</taxon>
        <taxon>Embryophyta</taxon>
        <taxon>Tracheophyta</taxon>
        <taxon>Spermatophyta</taxon>
        <taxon>Magnoliopsida</taxon>
        <taxon>eudicotyledons</taxon>
        <taxon>Gunneridae</taxon>
        <taxon>Pentapetalae</taxon>
        <taxon>asterids</taxon>
        <taxon>lamiids</taxon>
        <taxon>Solanales</taxon>
        <taxon>Solanaceae</taxon>
        <taxon>Solanoideae</taxon>
        <taxon>Solaneae</taxon>
        <taxon>Solanum</taxon>
    </lineage>
</organism>
<dbReference type="InterPro" id="IPR000014">
    <property type="entry name" value="PAS"/>
</dbReference>
<evidence type="ECO:0008006" key="12">
    <source>
        <dbReference type="Google" id="ProtNLM"/>
    </source>
</evidence>
<feature type="domain" description="PAS" evidence="8">
    <location>
        <begin position="548"/>
        <end position="568"/>
    </location>
</feature>
<reference evidence="10 11" key="1">
    <citation type="journal article" date="2021" name="bioRxiv">
        <title>Chromosome-scale and haplotype-resolved genome assembly of a tetraploid potato cultivar.</title>
        <authorList>
            <person name="Sun H."/>
            <person name="Jiao W.-B."/>
            <person name="Krause K."/>
            <person name="Campoy J.A."/>
            <person name="Goel M."/>
            <person name="Folz-Donahue K."/>
            <person name="Kukat C."/>
            <person name="Huettel B."/>
            <person name="Schneeberger K."/>
        </authorList>
    </citation>
    <scope>NUCLEOTIDE SEQUENCE [LARGE SCALE GENOMIC DNA]</scope>
    <source>
        <strain evidence="10">SolTubOtavaFocal</strain>
        <tissue evidence="10">Leaves</tissue>
    </source>
</reference>
<evidence type="ECO:0000256" key="2">
    <source>
        <dbReference type="ARBA" id="ARBA00022606"/>
    </source>
</evidence>
<dbReference type="Gene3D" id="1.10.630.10">
    <property type="entry name" value="Cytochrome P450"/>
    <property type="match status" value="1"/>
</dbReference>
<dbReference type="InterPro" id="IPR001128">
    <property type="entry name" value="Cyt_P450"/>
</dbReference>
<dbReference type="NCBIfam" id="TIGR00229">
    <property type="entry name" value="sensory_box"/>
    <property type="match status" value="2"/>
</dbReference>
<dbReference type="CDD" id="cd00130">
    <property type="entry name" value="PAS"/>
    <property type="match status" value="2"/>
</dbReference>
<evidence type="ECO:0000313" key="10">
    <source>
        <dbReference type="EMBL" id="KAH0784163.1"/>
    </source>
</evidence>
<dbReference type="PANTHER" id="PTHR47429:SF4">
    <property type="entry name" value="PROTEIN TWIN LOV 1-LIKE"/>
    <property type="match status" value="1"/>
</dbReference>
<accession>A0ABQ7WTT0</accession>
<dbReference type="Proteomes" id="UP000826656">
    <property type="component" value="Unassembled WGS sequence"/>
</dbReference>
<evidence type="ECO:0000256" key="6">
    <source>
        <dbReference type="ARBA" id="ARBA00023002"/>
    </source>
</evidence>